<dbReference type="Proteomes" id="UP000292564">
    <property type="component" value="Unassembled WGS sequence"/>
</dbReference>
<sequence length="460" mass="47810">MNVTLGSRTPVAAARAADLAARTPASRDRYVDLLRVLSLAAVIFGHWLMAVPVVAADGSVEVGNVLSAVPALRPLTWLLQVMPVFFLVGGFAHGTAWASLRRRGGRYADFTRTRAARLLRPTAVFLAVWLALAAVAGLAGQDAGLVKVALRTVTQPLWFLGVYLALVALTPPLWALHRMLGRWAPALPAALLAATAVVDVLRFTGGHTRLATLNLLLVWAGVHQLGFLYADGTLQRGGRRLGAWLAGGGLLALVVLTSVGPYPVSMVGVPGEAVSNMSPPTLALAAHAVWLTGLVLLLRGPATRWLARARVWRAVVAGNGLAMTAFLWHLGAAFAVVGVVAARGWDLGAPGGVLWWLTRPLWLGAAALFTAVLVSVFRRFDAPRASVVPGGGHPLRSALGMVLCTLGVLGVSAVGFGGLLAGRTATLLVVPVTAPAALALLVAGAMLLRPAPDAPATAAR</sequence>
<organism evidence="3 4">
    <name type="scientific">Krasilnikovia cinnamomea</name>
    <dbReference type="NCBI Taxonomy" id="349313"/>
    <lineage>
        <taxon>Bacteria</taxon>
        <taxon>Bacillati</taxon>
        <taxon>Actinomycetota</taxon>
        <taxon>Actinomycetes</taxon>
        <taxon>Micromonosporales</taxon>
        <taxon>Micromonosporaceae</taxon>
        <taxon>Krasilnikovia</taxon>
    </lineage>
</organism>
<feature type="transmembrane region" description="Helical" evidence="1">
    <location>
        <begin position="361"/>
        <end position="377"/>
    </location>
</feature>
<dbReference type="InterPro" id="IPR002656">
    <property type="entry name" value="Acyl_transf_3_dom"/>
</dbReference>
<keyword evidence="3" id="KW-0808">Transferase</keyword>
<feature type="transmembrane region" description="Helical" evidence="1">
    <location>
        <begin position="36"/>
        <end position="55"/>
    </location>
</feature>
<protein>
    <submittedName>
        <fullName evidence="3">Acyltransferase-like protein</fullName>
    </submittedName>
</protein>
<feature type="transmembrane region" description="Helical" evidence="1">
    <location>
        <begin position="241"/>
        <end position="262"/>
    </location>
</feature>
<feature type="transmembrane region" description="Helical" evidence="1">
    <location>
        <begin position="398"/>
        <end position="421"/>
    </location>
</feature>
<feature type="transmembrane region" description="Helical" evidence="1">
    <location>
        <begin position="75"/>
        <end position="97"/>
    </location>
</feature>
<dbReference type="AlphaFoldDB" id="A0A4Q7ZED6"/>
<evidence type="ECO:0000256" key="1">
    <source>
        <dbReference type="SAM" id="Phobius"/>
    </source>
</evidence>
<feature type="transmembrane region" description="Helical" evidence="1">
    <location>
        <begin position="157"/>
        <end position="176"/>
    </location>
</feature>
<evidence type="ECO:0000313" key="4">
    <source>
        <dbReference type="Proteomes" id="UP000292564"/>
    </source>
</evidence>
<keyword evidence="3" id="KW-0012">Acyltransferase</keyword>
<keyword evidence="1" id="KW-1133">Transmembrane helix</keyword>
<feature type="transmembrane region" description="Helical" evidence="1">
    <location>
        <begin position="282"/>
        <end position="302"/>
    </location>
</feature>
<dbReference type="RefSeq" id="WP_130507680.1">
    <property type="nucleotide sequence ID" value="NZ_SHKY01000001.1"/>
</dbReference>
<dbReference type="EMBL" id="SHKY01000001">
    <property type="protein sequence ID" value="RZU48435.1"/>
    <property type="molecule type" value="Genomic_DNA"/>
</dbReference>
<feature type="transmembrane region" description="Helical" evidence="1">
    <location>
        <begin position="183"/>
        <end position="204"/>
    </location>
</feature>
<feature type="transmembrane region" description="Helical" evidence="1">
    <location>
        <begin position="427"/>
        <end position="448"/>
    </location>
</feature>
<proteinExistence type="predicted"/>
<name>A0A4Q7ZED6_9ACTN</name>
<feature type="transmembrane region" description="Helical" evidence="1">
    <location>
        <begin position="210"/>
        <end position="229"/>
    </location>
</feature>
<dbReference type="Pfam" id="PF01757">
    <property type="entry name" value="Acyl_transf_3"/>
    <property type="match status" value="1"/>
</dbReference>
<keyword evidence="1" id="KW-0812">Transmembrane</keyword>
<comment type="caution">
    <text evidence="3">The sequence shown here is derived from an EMBL/GenBank/DDBJ whole genome shotgun (WGS) entry which is preliminary data.</text>
</comment>
<feature type="transmembrane region" description="Helical" evidence="1">
    <location>
        <begin position="118"/>
        <end position="137"/>
    </location>
</feature>
<dbReference type="GO" id="GO:0016747">
    <property type="term" value="F:acyltransferase activity, transferring groups other than amino-acyl groups"/>
    <property type="evidence" value="ECO:0007669"/>
    <property type="project" value="InterPro"/>
</dbReference>
<accession>A0A4Q7ZED6</accession>
<keyword evidence="1" id="KW-0472">Membrane</keyword>
<evidence type="ECO:0000259" key="2">
    <source>
        <dbReference type="Pfam" id="PF01757"/>
    </source>
</evidence>
<reference evidence="3 4" key="1">
    <citation type="submission" date="2019-02" db="EMBL/GenBank/DDBJ databases">
        <title>Sequencing the genomes of 1000 actinobacteria strains.</title>
        <authorList>
            <person name="Klenk H.-P."/>
        </authorList>
    </citation>
    <scope>NUCLEOTIDE SEQUENCE [LARGE SCALE GENOMIC DNA]</scope>
    <source>
        <strain evidence="3 4">DSM 45162</strain>
    </source>
</reference>
<keyword evidence="4" id="KW-1185">Reference proteome</keyword>
<feature type="transmembrane region" description="Helical" evidence="1">
    <location>
        <begin position="314"/>
        <end position="341"/>
    </location>
</feature>
<feature type="domain" description="Acyltransferase 3" evidence="2">
    <location>
        <begin position="29"/>
        <end position="376"/>
    </location>
</feature>
<gene>
    <name evidence="3" type="ORF">EV385_0149</name>
</gene>
<evidence type="ECO:0000313" key="3">
    <source>
        <dbReference type="EMBL" id="RZU48435.1"/>
    </source>
</evidence>
<dbReference type="OrthoDB" id="8206682at2"/>